<name>A0A9J6ECL8_RHIMP</name>
<comment type="caution">
    <text evidence="2">The sequence shown here is derived from an EMBL/GenBank/DDBJ whole genome shotgun (WGS) entry which is preliminary data.</text>
</comment>
<dbReference type="VEuPathDB" id="VectorBase:LOC119188050"/>
<evidence type="ECO:0000259" key="1">
    <source>
        <dbReference type="Pfam" id="PF03184"/>
    </source>
</evidence>
<accession>A0A9J6ECL8</accession>
<evidence type="ECO:0000313" key="2">
    <source>
        <dbReference type="EMBL" id="KAH8032243.1"/>
    </source>
</evidence>
<proteinExistence type="predicted"/>
<gene>
    <name evidence="2" type="ORF">HPB51_024020</name>
</gene>
<dbReference type="GO" id="GO:0003676">
    <property type="term" value="F:nucleic acid binding"/>
    <property type="evidence" value="ECO:0007669"/>
    <property type="project" value="InterPro"/>
</dbReference>
<reference evidence="2" key="2">
    <citation type="submission" date="2021-09" db="EMBL/GenBank/DDBJ databases">
        <authorList>
            <person name="Jia N."/>
            <person name="Wang J."/>
            <person name="Shi W."/>
            <person name="Du L."/>
            <person name="Sun Y."/>
            <person name="Zhan W."/>
            <person name="Jiang J."/>
            <person name="Wang Q."/>
            <person name="Zhang B."/>
            <person name="Ji P."/>
            <person name="Sakyi L.B."/>
            <person name="Cui X."/>
            <person name="Yuan T."/>
            <person name="Jiang B."/>
            <person name="Yang W."/>
            <person name="Lam T.T.-Y."/>
            <person name="Chang Q."/>
            <person name="Ding S."/>
            <person name="Wang X."/>
            <person name="Zhu J."/>
            <person name="Ruan X."/>
            <person name="Zhao L."/>
            <person name="Wei J."/>
            <person name="Que T."/>
            <person name="Du C."/>
            <person name="Cheng J."/>
            <person name="Dai P."/>
            <person name="Han X."/>
            <person name="Huang E."/>
            <person name="Gao Y."/>
            <person name="Liu J."/>
            <person name="Shao H."/>
            <person name="Ye R."/>
            <person name="Li L."/>
            <person name="Wei W."/>
            <person name="Wang X."/>
            <person name="Wang C."/>
            <person name="Huo Q."/>
            <person name="Li W."/>
            <person name="Guo W."/>
            <person name="Chen H."/>
            <person name="Chen S."/>
            <person name="Zhou L."/>
            <person name="Zhou L."/>
            <person name="Ni X."/>
            <person name="Tian J."/>
            <person name="Zhou Y."/>
            <person name="Sheng Y."/>
            <person name="Liu T."/>
            <person name="Pan Y."/>
            <person name="Xia L."/>
            <person name="Li J."/>
            <person name="Zhao F."/>
            <person name="Cao W."/>
        </authorList>
    </citation>
    <scope>NUCLEOTIDE SEQUENCE</scope>
    <source>
        <strain evidence="2">Rmic-2018</strain>
        <tissue evidence="2">Larvae</tissue>
    </source>
</reference>
<evidence type="ECO:0000313" key="3">
    <source>
        <dbReference type="Proteomes" id="UP000821866"/>
    </source>
</evidence>
<dbReference type="InterPro" id="IPR004875">
    <property type="entry name" value="DDE_SF_endonuclease_dom"/>
</dbReference>
<dbReference type="Proteomes" id="UP000821866">
    <property type="component" value="Chromosome 3"/>
</dbReference>
<dbReference type="Pfam" id="PF03184">
    <property type="entry name" value="DDE_1"/>
    <property type="match status" value="1"/>
</dbReference>
<protein>
    <recommendedName>
        <fullName evidence="1">DDE-1 domain-containing protein</fullName>
    </recommendedName>
</protein>
<dbReference type="AlphaFoldDB" id="A0A9J6ECL8"/>
<dbReference type="EMBL" id="JABSTU010000005">
    <property type="protein sequence ID" value="KAH8032243.1"/>
    <property type="molecule type" value="Genomic_DNA"/>
</dbReference>
<keyword evidence="3" id="KW-1185">Reference proteome</keyword>
<sequence>MTSILQPMDHGVIQITQKYYRKSLLHHILLSYDNEKKYEIDLLGTVNLVAEAWCQLHPLTIANCFAHAGLSRAPASINKTLVLNSAAVMRCAVHKATGSVSDTEDAEIAFEEYALYEADVPVTGSCRTRTSLKWP</sequence>
<feature type="domain" description="DDE-1" evidence="1">
    <location>
        <begin position="2"/>
        <end position="65"/>
    </location>
</feature>
<organism evidence="2 3">
    <name type="scientific">Rhipicephalus microplus</name>
    <name type="common">Cattle tick</name>
    <name type="synonym">Boophilus microplus</name>
    <dbReference type="NCBI Taxonomy" id="6941"/>
    <lineage>
        <taxon>Eukaryota</taxon>
        <taxon>Metazoa</taxon>
        <taxon>Ecdysozoa</taxon>
        <taxon>Arthropoda</taxon>
        <taxon>Chelicerata</taxon>
        <taxon>Arachnida</taxon>
        <taxon>Acari</taxon>
        <taxon>Parasitiformes</taxon>
        <taxon>Ixodida</taxon>
        <taxon>Ixodoidea</taxon>
        <taxon>Ixodidae</taxon>
        <taxon>Rhipicephalinae</taxon>
        <taxon>Rhipicephalus</taxon>
        <taxon>Boophilus</taxon>
    </lineage>
</organism>
<reference evidence="2" key="1">
    <citation type="journal article" date="2020" name="Cell">
        <title>Large-Scale Comparative Analyses of Tick Genomes Elucidate Their Genetic Diversity and Vector Capacities.</title>
        <authorList>
            <consortium name="Tick Genome and Microbiome Consortium (TIGMIC)"/>
            <person name="Jia N."/>
            <person name="Wang J."/>
            <person name="Shi W."/>
            <person name="Du L."/>
            <person name="Sun Y."/>
            <person name="Zhan W."/>
            <person name="Jiang J.F."/>
            <person name="Wang Q."/>
            <person name="Zhang B."/>
            <person name="Ji P."/>
            <person name="Bell-Sakyi L."/>
            <person name="Cui X.M."/>
            <person name="Yuan T.T."/>
            <person name="Jiang B.G."/>
            <person name="Yang W.F."/>
            <person name="Lam T.T."/>
            <person name="Chang Q.C."/>
            <person name="Ding S.J."/>
            <person name="Wang X.J."/>
            <person name="Zhu J.G."/>
            <person name="Ruan X.D."/>
            <person name="Zhao L."/>
            <person name="Wei J.T."/>
            <person name="Ye R.Z."/>
            <person name="Que T.C."/>
            <person name="Du C.H."/>
            <person name="Zhou Y.H."/>
            <person name="Cheng J.X."/>
            <person name="Dai P.F."/>
            <person name="Guo W.B."/>
            <person name="Han X.H."/>
            <person name="Huang E.J."/>
            <person name="Li L.F."/>
            <person name="Wei W."/>
            <person name="Gao Y.C."/>
            <person name="Liu J.Z."/>
            <person name="Shao H.Z."/>
            <person name="Wang X."/>
            <person name="Wang C.C."/>
            <person name="Yang T.C."/>
            <person name="Huo Q.B."/>
            <person name="Li W."/>
            <person name="Chen H.Y."/>
            <person name="Chen S.E."/>
            <person name="Zhou L.G."/>
            <person name="Ni X.B."/>
            <person name="Tian J.H."/>
            <person name="Sheng Y."/>
            <person name="Liu T."/>
            <person name="Pan Y.S."/>
            <person name="Xia L.Y."/>
            <person name="Li J."/>
            <person name="Zhao F."/>
            <person name="Cao W.C."/>
        </authorList>
    </citation>
    <scope>NUCLEOTIDE SEQUENCE</scope>
    <source>
        <strain evidence="2">Rmic-2018</strain>
    </source>
</reference>